<evidence type="ECO:0000313" key="3">
    <source>
        <dbReference type="Proteomes" id="UP000321039"/>
    </source>
</evidence>
<accession>A0A5C9A3P5</accession>
<keyword evidence="3" id="KW-1185">Reference proteome</keyword>
<name>A0A5C9A3P5_9GAMM</name>
<dbReference type="Pfam" id="PF05437">
    <property type="entry name" value="AzlD"/>
    <property type="match status" value="1"/>
</dbReference>
<dbReference type="InterPro" id="IPR008407">
    <property type="entry name" value="Brnchd-chn_aa_trnsp_AzlD"/>
</dbReference>
<reference evidence="2 3" key="1">
    <citation type="submission" date="2019-08" db="EMBL/GenBank/DDBJ databases">
        <title>Parahaliea maris sp. nov., isolated from the surface seawater.</title>
        <authorList>
            <person name="Liu Y."/>
        </authorList>
    </citation>
    <scope>NUCLEOTIDE SEQUENCE [LARGE SCALE GENOMIC DNA]</scope>
    <source>
        <strain evidence="2 3">HSLHS9</strain>
    </source>
</reference>
<feature type="transmembrane region" description="Helical" evidence="1">
    <location>
        <begin position="37"/>
        <end position="55"/>
    </location>
</feature>
<proteinExistence type="predicted"/>
<dbReference type="AlphaFoldDB" id="A0A5C9A3P5"/>
<dbReference type="Proteomes" id="UP000321039">
    <property type="component" value="Unassembled WGS sequence"/>
</dbReference>
<keyword evidence="1" id="KW-0812">Transmembrane</keyword>
<feature type="transmembrane region" description="Helical" evidence="1">
    <location>
        <begin position="85"/>
        <end position="102"/>
    </location>
</feature>
<keyword evidence="1" id="KW-1133">Transmembrane helix</keyword>
<feature type="transmembrane region" description="Helical" evidence="1">
    <location>
        <begin position="61"/>
        <end position="78"/>
    </location>
</feature>
<feature type="transmembrane region" description="Helical" evidence="1">
    <location>
        <begin position="6"/>
        <end position="25"/>
    </location>
</feature>
<sequence>MSALIAIVITGLGTYFSRAVFIIALANRHIPPQLRLAMEYVGPSVMAALVVTMLVTPEGEVALGAPEGLALLTAALVVWRTRNHLLTIVLAMTVFWSLRAVLG</sequence>
<dbReference type="EMBL" id="VRZA01000002">
    <property type="protein sequence ID" value="TXS95336.1"/>
    <property type="molecule type" value="Genomic_DNA"/>
</dbReference>
<evidence type="ECO:0000313" key="2">
    <source>
        <dbReference type="EMBL" id="TXS95336.1"/>
    </source>
</evidence>
<keyword evidence="1" id="KW-0472">Membrane</keyword>
<organism evidence="2 3">
    <name type="scientific">Parahaliea maris</name>
    <dbReference type="NCBI Taxonomy" id="2716870"/>
    <lineage>
        <taxon>Bacteria</taxon>
        <taxon>Pseudomonadati</taxon>
        <taxon>Pseudomonadota</taxon>
        <taxon>Gammaproteobacteria</taxon>
        <taxon>Cellvibrionales</taxon>
        <taxon>Halieaceae</taxon>
        <taxon>Parahaliea</taxon>
    </lineage>
</organism>
<gene>
    <name evidence="2" type="ORF">FV139_05410</name>
</gene>
<comment type="caution">
    <text evidence="2">The sequence shown here is derived from an EMBL/GenBank/DDBJ whole genome shotgun (WGS) entry which is preliminary data.</text>
</comment>
<dbReference type="RefSeq" id="WP_148067247.1">
    <property type="nucleotide sequence ID" value="NZ_VRZA01000002.1"/>
</dbReference>
<protein>
    <submittedName>
        <fullName evidence="2">AzlD domain-containing protein</fullName>
    </submittedName>
</protein>
<evidence type="ECO:0000256" key="1">
    <source>
        <dbReference type="SAM" id="Phobius"/>
    </source>
</evidence>